<feature type="domain" description="Phage replisome organiser N-terminal" evidence="2">
    <location>
        <begin position="8"/>
        <end position="123"/>
    </location>
</feature>
<evidence type="ECO:0000313" key="4">
    <source>
        <dbReference type="Proteomes" id="UP000487649"/>
    </source>
</evidence>
<evidence type="ECO:0000259" key="1">
    <source>
        <dbReference type="Pfam" id="PF09524"/>
    </source>
</evidence>
<dbReference type="Pfam" id="PF09681">
    <property type="entry name" value="Phage_rep_org_N"/>
    <property type="match status" value="1"/>
</dbReference>
<evidence type="ECO:0008006" key="5">
    <source>
        <dbReference type="Google" id="ProtNLM"/>
    </source>
</evidence>
<reference evidence="3 4" key="1">
    <citation type="journal article" date="2019" name="Nat. Med.">
        <title>A library of human gut bacterial isolates paired with longitudinal multiomics data enables mechanistic microbiome research.</title>
        <authorList>
            <person name="Poyet M."/>
            <person name="Groussin M."/>
            <person name="Gibbons S.M."/>
            <person name="Avila-Pacheco J."/>
            <person name="Jiang X."/>
            <person name="Kearney S.M."/>
            <person name="Perrotta A.R."/>
            <person name="Berdy B."/>
            <person name="Zhao S."/>
            <person name="Lieberman T.D."/>
            <person name="Swanson P.K."/>
            <person name="Smith M."/>
            <person name="Roesemann S."/>
            <person name="Alexander J.E."/>
            <person name="Rich S.A."/>
            <person name="Livny J."/>
            <person name="Vlamakis H."/>
            <person name="Clish C."/>
            <person name="Bullock K."/>
            <person name="Deik A."/>
            <person name="Scott J."/>
            <person name="Pierce K.A."/>
            <person name="Xavier R.J."/>
            <person name="Alm E.J."/>
        </authorList>
    </citation>
    <scope>NUCLEOTIDE SEQUENCE [LARGE SCALE GENOMIC DNA]</scope>
    <source>
        <strain evidence="3 4">BIOML-A198</strain>
    </source>
</reference>
<accession>A0A9X4XEJ8</accession>
<dbReference type="NCBIfam" id="TIGR01714">
    <property type="entry name" value="phage_rep_org_N"/>
    <property type="match status" value="1"/>
</dbReference>
<sequence>MSDKKYYWLKLKKDFFKRHDIQIIENMPNGKDYVLFYLKLLVESVDHEGGLRFNETIPYNEQMLATITNTNIDTVSTAMKLFRELGMVEILDDKTIYMNEVSKMLGTETYWAQKKREEREKKKLPKPATPQIGQCPIDVQGKSNVSKQEIEIELDIEKEKEIELETEIKNNVVQSTPSFGEQLIDDVIQYLNLKTNKNFRSTTKEYRKHIGARIKQGATPEQFKYVIDIKCAEWLYNEQMKQHLNPTTLFREGNFDKYLNQQIPQNKKTLRNLVSIGQIDLSDVL</sequence>
<dbReference type="EMBL" id="WMQE01000024">
    <property type="protein sequence ID" value="MTK21836.1"/>
    <property type="molecule type" value="Genomic_DNA"/>
</dbReference>
<dbReference type="Proteomes" id="UP000487649">
    <property type="component" value="Unassembled WGS sequence"/>
</dbReference>
<dbReference type="InterPro" id="IPR011741">
    <property type="entry name" value="Phg_2220_C"/>
</dbReference>
<protein>
    <recommendedName>
        <fullName evidence="5">Phage replisome organizer, putative, N-terminal region</fullName>
    </recommendedName>
</protein>
<proteinExistence type="predicted"/>
<feature type="domain" description="Phage conserved hypothetical protein C-terminal" evidence="1">
    <location>
        <begin position="187"/>
        <end position="260"/>
    </location>
</feature>
<dbReference type="AlphaFoldDB" id="A0A9X4XEJ8"/>
<gene>
    <name evidence="3" type="ORF">GMA92_10460</name>
</gene>
<evidence type="ECO:0000259" key="2">
    <source>
        <dbReference type="Pfam" id="PF09681"/>
    </source>
</evidence>
<dbReference type="InterPro" id="IPR010056">
    <property type="entry name" value="Phage_rep_org__N"/>
</dbReference>
<dbReference type="SUPFAM" id="SSF46785">
    <property type="entry name" value="Winged helix' DNA-binding domain"/>
    <property type="match status" value="1"/>
</dbReference>
<organism evidence="3 4">
    <name type="scientific">Turicibacter sanguinis</name>
    <dbReference type="NCBI Taxonomy" id="154288"/>
    <lineage>
        <taxon>Bacteria</taxon>
        <taxon>Bacillati</taxon>
        <taxon>Bacillota</taxon>
        <taxon>Erysipelotrichia</taxon>
        <taxon>Erysipelotrichales</taxon>
        <taxon>Turicibacteraceae</taxon>
        <taxon>Turicibacter</taxon>
    </lineage>
</organism>
<dbReference type="Pfam" id="PF09524">
    <property type="entry name" value="Phg_2220_C"/>
    <property type="match status" value="1"/>
</dbReference>
<comment type="caution">
    <text evidence="3">The sequence shown here is derived from an EMBL/GenBank/DDBJ whole genome shotgun (WGS) entry which is preliminary data.</text>
</comment>
<dbReference type="InterPro" id="IPR036390">
    <property type="entry name" value="WH_DNA-bd_sf"/>
</dbReference>
<name>A0A9X4XEJ8_9FIRM</name>
<dbReference type="NCBIfam" id="TIGR02220">
    <property type="entry name" value="phg_TIGR02220"/>
    <property type="match status" value="1"/>
</dbReference>
<evidence type="ECO:0000313" key="3">
    <source>
        <dbReference type="EMBL" id="MTK21836.1"/>
    </source>
</evidence>